<evidence type="ECO:0000256" key="1">
    <source>
        <dbReference type="SAM" id="MobiDB-lite"/>
    </source>
</evidence>
<dbReference type="OMA" id="TIKCASA"/>
<dbReference type="eggNOG" id="ENOG502TCAP">
    <property type="taxonomic scope" value="Eukaryota"/>
</dbReference>
<gene>
    <name evidence="2" type="primary">Dgri\GH15998</name>
    <name evidence="2" type="ORF">Dgri_GH15998</name>
</gene>
<evidence type="ECO:0000313" key="3">
    <source>
        <dbReference type="Proteomes" id="UP000001070"/>
    </source>
</evidence>
<dbReference type="Proteomes" id="UP000001070">
    <property type="component" value="Unassembled WGS sequence"/>
</dbReference>
<organism evidence="3">
    <name type="scientific">Drosophila grimshawi</name>
    <name type="common">Hawaiian fruit fly</name>
    <name type="synonym">Idiomyia grimshawi</name>
    <dbReference type="NCBI Taxonomy" id="7222"/>
    <lineage>
        <taxon>Eukaryota</taxon>
        <taxon>Metazoa</taxon>
        <taxon>Ecdysozoa</taxon>
        <taxon>Arthropoda</taxon>
        <taxon>Hexapoda</taxon>
        <taxon>Insecta</taxon>
        <taxon>Pterygota</taxon>
        <taxon>Neoptera</taxon>
        <taxon>Endopterygota</taxon>
        <taxon>Diptera</taxon>
        <taxon>Brachycera</taxon>
        <taxon>Muscomorpha</taxon>
        <taxon>Ephydroidea</taxon>
        <taxon>Drosophilidae</taxon>
        <taxon>Drosophila</taxon>
        <taxon>Hawaiian Drosophila</taxon>
    </lineage>
</organism>
<dbReference type="HOGENOM" id="CLU_086161_0_0_1"/>
<dbReference type="AlphaFoldDB" id="B4J2B4"/>
<evidence type="ECO:0000313" key="2">
    <source>
        <dbReference type="EMBL" id="EDV95973.1"/>
    </source>
</evidence>
<keyword evidence="3" id="KW-1185">Reference proteome</keyword>
<name>B4J2B4_DROGR</name>
<dbReference type="EMBL" id="CH916366">
    <property type="protein sequence ID" value="EDV95973.1"/>
    <property type="molecule type" value="Genomic_DNA"/>
</dbReference>
<accession>B4J2B4</accession>
<dbReference type="STRING" id="7222.B4J2B4"/>
<dbReference type="KEGG" id="dgr:6556808"/>
<reference evidence="2 3" key="1">
    <citation type="journal article" date="2007" name="Nature">
        <title>Evolution of genes and genomes on the Drosophila phylogeny.</title>
        <authorList>
            <consortium name="Drosophila 12 Genomes Consortium"/>
            <person name="Clark A.G."/>
            <person name="Eisen M.B."/>
            <person name="Smith D.R."/>
            <person name="Bergman C.M."/>
            <person name="Oliver B."/>
            <person name="Markow T.A."/>
            <person name="Kaufman T.C."/>
            <person name="Kellis M."/>
            <person name="Gelbart W."/>
            <person name="Iyer V.N."/>
            <person name="Pollard D.A."/>
            <person name="Sackton T.B."/>
            <person name="Larracuente A.M."/>
            <person name="Singh N.D."/>
            <person name="Abad J.P."/>
            <person name="Abt D.N."/>
            <person name="Adryan B."/>
            <person name="Aguade M."/>
            <person name="Akashi H."/>
            <person name="Anderson W.W."/>
            <person name="Aquadro C.F."/>
            <person name="Ardell D.H."/>
            <person name="Arguello R."/>
            <person name="Artieri C.G."/>
            <person name="Barbash D.A."/>
            <person name="Barker D."/>
            <person name="Barsanti P."/>
            <person name="Batterham P."/>
            <person name="Batzoglou S."/>
            <person name="Begun D."/>
            <person name="Bhutkar A."/>
            <person name="Blanco E."/>
            <person name="Bosak S.A."/>
            <person name="Bradley R.K."/>
            <person name="Brand A.D."/>
            <person name="Brent M.R."/>
            <person name="Brooks A.N."/>
            <person name="Brown R.H."/>
            <person name="Butlin R.K."/>
            <person name="Caggese C."/>
            <person name="Calvi B.R."/>
            <person name="Bernardo de Carvalho A."/>
            <person name="Caspi A."/>
            <person name="Castrezana S."/>
            <person name="Celniker S.E."/>
            <person name="Chang J.L."/>
            <person name="Chapple C."/>
            <person name="Chatterji S."/>
            <person name="Chinwalla A."/>
            <person name="Civetta A."/>
            <person name="Clifton S.W."/>
            <person name="Comeron J.M."/>
            <person name="Costello J.C."/>
            <person name="Coyne J.A."/>
            <person name="Daub J."/>
            <person name="David R.G."/>
            <person name="Delcher A.L."/>
            <person name="Delehaunty K."/>
            <person name="Do C.B."/>
            <person name="Ebling H."/>
            <person name="Edwards K."/>
            <person name="Eickbush T."/>
            <person name="Evans J.D."/>
            <person name="Filipski A."/>
            <person name="Findeiss S."/>
            <person name="Freyhult E."/>
            <person name="Fulton L."/>
            <person name="Fulton R."/>
            <person name="Garcia A.C."/>
            <person name="Gardiner A."/>
            <person name="Garfield D.A."/>
            <person name="Garvin B.E."/>
            <person name="Gibson G."/>
            <person name="Gilbert D."/>
            <person name="Gnerre S."/>
            <person name="Godfrey J."/>
            <person name="Good R."/>
            <person name="Gotea V."/>
            <person name="Gravely B."/>
            <person name="Greenberg A.J."/>
            <person name="Griffiths-Jones S."/>
            <person name="Gross S."/>
            <person name="Guigo R."/>
            <person name="Gustafson E.A."/>
            <person name="Haerty W."/>
            <person name="Hahn M.W."/>
            <person name="Halligan D.L."/>
            <person name="Halpern A.L."/>
            <person name="Halter G.M."/>
            <person name="Han M.V."/>
            <person name="Heger A."/>
            <person name="Hillier L."/>
            <person name="Hinrichs A.S."/>
            <person name="Holmes I."/>
            <person name="Hoskins R.A."/>
            <person name="Hubisz M.J."/>
            <person name="Hultmark D."/>
            <person name="Huntley M.A."/>
            <person name="Jaffe D.B."/>
            <person name="Jagadeeshan S."/>
            <person name="Jeck W.R."/>
            <person name="Johnson J."/>
            <person name="Jones C.D."/>
            <person name="Jordan W.C."/>
            <person name="Karpen G.H."/>
            <person name="Kataoka E."/>
            <person name="Keightley P.D."/>
            <person name="Kheradpour P."/>
            <person name="Kirkness E.F."/>
            <person name="Koerich L.B."/>
            <person name="Kristiansen K."/>
            <person name="Kudrna D."/>
            <person name="Kulathinal R.J."/>
            <person name="Kumar S."/>
            <person name="Kwok R."/>
            <person name="Lander E."/>
            <person name="Langley C.H."/>
            <person name="Lapoint R."/>
            <person name="Lazzaro B.P."/>
            <person name="Lee S.J."/>
            <person name="Levesque L."/>
            <person name="Li R."/>
            <person name="Lin C.F."/>
            <person name="Lin M.F."/>
            <person name="Lindblad-Toh K."/>
            <person name="Llopart A."/>
            <person name="Long M."/>
            <person name="Low L."/>
            <person name="Lozovsky E."/>
            <person name="Lu J."/>
            <person name="Luo M."/>
            <person name="Machado C.A."/>
            <person name="Makalowski W."/>
            <person name="Marzo M."/>
            <person name="Matsuda M."/>
            <person name="Matzkin L."/>
            <person name="McAllister B."/>
            <person name="McBride C.S."/>
            <person name="McKernan B."/>
            <person name="McKernan K."/>
            <person name="Mendez-Lago M."/>
            <person name="Minx P."/>
            <person name="Mollenhauer M.U."/>
            <person name="Montooth K."/>
            <person name="Mount S.M."/>
            <person name="Mu X."/>
            <person name="Myers E."/>
            <person name="Negre B."/>
            <person name="Newfeld S."/>
            <person name="Nielsen R."/>
            <person name="Noor M.A."/>
            <person name="O'Grady P."/>
            <person name="Pachter L."/>
            <person name="Papaceit M."/>
            <person name="Parisi M.J."/>
            <person name="Parisi M."/>
            <person name="Parts L."/>
            <person name="Pedersen J.S."/>
            <person name="Pesole G."/>
            <person name="Phillippy A.M."/>
            <person name="Ponting C.P."/>
            <person name="Pop M."/>
            <person name="Porcelli D."/>
            <person name="Powell J.R."/>
            <person name="Prohaska S."/>
            <person name="Pruitt K."/>
            <person name="Puig M."/>
            <person name="Quesneville H."/>
            <person name="Ram K.R."/>
            <person name="Rand D."/>
            <person name="Rasmussen M.D."/>
            <person name="Reed L.K."/>
            <person name="Reenan R."/>
            <person name="Reily A."/>
            <person name="Remington K.A."/>
            <person name="Rieger T.T."/>
            <person name="Ritchie M.G."/>
            <person name="Robin C."/>
            <person name="Rogers Y.H."/>
            <person name="Rohde C."/>
            <person name="Rozas J."/>
            <person name="Rubenfield M.J."/>
            <person name="Ruiz A."/>
            <person name="Russo S."/>
            <person name="Salzberg S.L."/>
            <person name="Sanchez-Gracia A."/>
            <person name="Saranga D.J."/>
            <person name="Sato H."/>
            <person name="Schaeffer S.W."/>
            <person name="Schatz M.C."/>
            <person name="Schlenke T."/>
            <person name="Schwartz R."/>
            <person name="Segarra C."/>
            <person name="Singh R.S."/>
            <person name="Sirot L."/>
            <person name="Sirota M."/>
            <person name="Sisneros N.B."/>
            <person name="Smith C.D."/>
            <person name="Smith T.F."/>
            <person name="Spieth J."/>
            <person name="Stage D.E."/>
            <person name="Stark A."/>
            <person name="Stephan W."/>
            <person name="Strausberg R.L."/>
            <person name="Strempel S."/>
            <person name="Sturgill D."/>
            <person name="Sutton G."/>
            <person name="Sutton G.G."/>
            <person name="Tao W."/>
            <person name="Teichmann S."/>
            <person name="Tobari Y.N."/>
            <person name="Tomimura Y."/>
            <person name="Tsolas J.M."/>
            <person name="Valente V.L."/>
            <person name="Venter E."/>
            <person name="Venter J.C."/>
            <person name="Vicario S."/>
            <person name="Vieira F.G."/>
            <person name="Vilella A.J."/>
            <person name="Villasante A."/>
            <person name="Walenz B."/>
            <person name="Wang J."/>
            <person name="Wasserman M."/>
            <person name="Watts T."/>
            <person name="Wilson D."/>
            <person name="Wilson R.K."/>
            <person name="Wing R.A."/>
            <person name="Wolfner M.F."/>
            <person name="Wong A."/>
            <person name="Wong G.K."/>
            <person name="Wu C.I."/>
            <person name="Wu G."/>
            <person name="Yamamoto D."/>
            <person name="Yang H.P."/>
            <person name="Yang S.P."/>
            <person name="Yorke J.A."/>
            <person name="Yoshida K."/>
            <person name="Zdobnov E."/>
            <person name="Zhang P."/>
            <person name="Zhang Y."/>
            <person name="Zimin A.V."/>
            <person name="Baldwin J."/>
            <person name="Abdouelleil A."/>
            <person name="Abdulkadir J."/>
            <person name="Abebe A."/>
            <person name="Abera B."/>
            <person name="Abreu J."/>
            <person name="Acer S.C."/>
            <person name="Aftuck L."/>
            <person name="Alexander A."/>
            <person name="An P."/>
            <person name="Anderson E."/>
            <person name="Anderson S."/>
            <person name="Arachi H."/>
            <person name="Azer M."/>
            <person name="Bachantsang P."/>
            <person name="Barry A."/>
            <person name="Bayul T."/>
            <person name="Berlin A."/>
            <person name="Bessette D."/>
            <person name="Bloom T."/>
            <person name="Blye J."/>
            <person name="Boguslavskiy L."/>
            <person name="Bonnet C."/>
            <person name="Boukhgalter B."/>
            <person name="Bourzgui I."/>
            <person name="Brown A."/>
            <person name="Cahill P."/>
            <person name="Channer S."/>
            <person name="Cheshatsang Y."/>
            <person name="Chuda L."/>
            <person name="Citroen M."/>
            <person name="Collymore A."/>
            <person name="Cooke P."/>
            <person name="Costello M."/>
            <person name="D'Aco K."/>
            <person name="Daza R."/>
            <person name="De Haan G."/>
            <person name="DeGray S."/>
            <person name="DeMaso C."/>
            <person name="Dhargay N."/>
            <person name="Dooley K."/>
            <person name="Dooley E."/>
            <person name="Doricent M."/>
            <person name="Dorje P."/>
            <person name="Dorjee K."/>
            <person name="Dupes A."/>
            <person name="Elong R."/>
            <person name="Falk J."/>
            <person name="Farina A."/>
            <person name="Faro S."/>
            <person name="Ferguson D."/>
            <person name="Fisher S."/>
            <person name="Foley C.D."/>
            <person name="Franke A."/>
            <person name="Friedrich D."/>
            <person name="Gadbois L."/>
            <person name="Gearin G."/>
            <person name="Gearin C.R."/>
            <person name="Giannoukos G."/>
            <person name="Goode T."/>
            <person name="Graham J."/>
            <person name="Grandbois E."/>
            <person name="Grewal S."/>
            <person name="Gyaltsen K."/>
            <person name="Hafez N."/>
            <person name="Hagos B."/>
            <person name="Hall J."/>
            <person name="Henson C."/>
            <person name="Hollinger A."/>
            <person name="Honan T."/>
            <person name="Huard M.D."/>
            <person name="Hughes L."/>
            <person name="Hurhula B."/>
            <person name="Husby M.E."/>
            <person name="Kamat A."/>
            <person name="Kanga B."/>
            <person name="Kashin S."/>
            <person name="Khazanovich D."/>
            <person name="Kisner P."/>
            <person name="Lance K."/>
            <person name="Lara M."/>
            <person name="Lee W."/>
            <person name="Lennon N."/>
            <person name="Letendre F."/>
            <person name="LeVine R."/>
            <person name="Lipovsky A."/>
            <person name="Liu X."/>
            <person name="Liu J."/>
            <person name="Liu S."/>
            <person name="Lokyitsang T."/>
            <person name="Lokyitsang Y."/>
            <person name="Lubonja R."/>
            <person name="Lui A."/>
            <person name="MacDonald P."/>
            <person name="Magnisalis V."/>
            <person name="Maru K."/>
            <person name="Matthews C."/>
            <person name="McCusker W."/>
            <person name="McDonough S."/>
            <person name="Mehta T."/>
            <person name="Meldrim J."/>
            <person name="Meneus L."/>
            <person name="Mihai O."/>
            <person name="Mihalev A."/>
            <person name="Mihova T."/>
            <person name="Mittelman R."/>
            <person name="Mlenga V."/>
            <person name="Montmayeur A."/>
            <person name="Mulrain L."/>
            <person name="Navidi A."/>
            <person name="Naylor J."/>
            <person name="Negash T."/>
            <person name="Nguyen T."/>
            <person name="Nguyen N."/>
            <person name="Nicol R."/>
            <person name="Norbu C."/>
            <person name="Norbu N."/>
            <person name="Novod N."/>
            <person name="O'Neill B."/>
            <person name="Osman S."/>
            <person name="Markiewicz E."/>
            <person name="Oyono O.L."/>
            <person name="Patti C."/>
            <person name="Phunkhang P."/>
            <person name="Pierre F."/>
            <person name="Priest M."/>
            <person name="Raghuraman S."/>
            <person name="Rege F."/>
            <person name="Reyes R."/>
            <person name="Rise C."/>
            <person name="Rogov P."/>
            <person name="Ross K."/>
            <person name="Ryan E."/>
            <person name="Settipalli S."/>
            <person name="Shea T."/>
            <person name="Sherpa N."/>
            <person name="Shi L."/>
            <person name="Shih D."/>
            <person name="Sparrow T."/>
            <person name="Spaulding J."/>
            <person name="Stalker J."/>
            <person name="Stange-Thomann N."/>
            <person name="Stavropoulos S."/>
            <person name="Stone C."/>
            <person name="Strader C."/>
            <person name="Tesfaye S."/>
            <person name="Thomson T."/>
            <person name="Thoulutsang Y."/>
            <person name="Thoulutsang D."/>
            <person name="Topham K."/>
            <person name="Topping I."/>
            <person name="Tsamla T."/>
            <person name="Vassiliev H."/>
            <person name="Vo A."/>
            <person name="Wangchuk T."/>
            <person name="Wangdi T."/>
            <person name="Weiand M."/>
            <person name="Wilkinson J."/>
            <person name="Wilson A."/>
            <person name="Yadav S."/>
            <person name="Young G."/>
            <person name="Yu Q."/>
            <person name="Zembek L."/>
            <person name="Zhong D."/>
            <person name="Zimmer A."/>
            <person name="Zwirko Z."/>
            <person name="Jaffe D.B."/>
            <person name="Alvarez P."/>
            <person name="Brockman W."/>
            <person name="Butler J."/>
            <person name="Chin C."/>
            <person name="Gnerre S."/>
            <person name="Grabherr M."/>
            <person name="Kleber M."/>
            <person name="Mauceli E."/>
            <person name="MacCallum I."/>
        </authorList>
    </citation>
    <scope>NUCLEOTIDE SEQUENCE [LARGE SCALE GENOMIC DNA]</scope>
    <source>
        <strain evidence="3">Tucson 15287-2541.00</strain>
    </source>
</reference>
<protein>
    <submittedName>
        <fullName evidence="2">GH15998</fullName>
    </submittedName>
</protein>
<dbReference type="OrthoDB" id="7867639at2759"/>
<sequence>MADVEEEEEEAVAVGDAVEEEADEVPKDEEEEAAQDLEEAGEQDALDETEDVPFELLDDEMSDNEEEELMYREYLDLIKQIDCQNAVISELKNRSHQLMDLPCQTRQDKAEYKQLRTCLDQENIKLNQMMHRAVQLQNNGSKRLYGNVELATTVFEDTLFYNSSASRPEKGKCPASTRRPMSAQEICDALDNSDTDSDDECCF</sequence>
<proteinExistence type="predicted"/>
<dbReference type="InParanoid" id="B4J2B4"/>
<dbReference type="PhylomeDB" id="B4J2B4"/>
<feature type="region of interest" description="Disordered" evidence="1">
    <location>
        <begin position="1"/>
        <end position="49"/>
    </location>
</feature>